<evidence type="ECO:0000313" key="4">
    <source>
        <dbReference type="Proteomes" id="UP000254889"/>
    </source>
</evidence>
<reference evidence="3 4" key="1">
    <citation type="submission" date="2018-07" db="EMBL/GenBank/DDBJ databases">
        <authorList>
            <person name="Quirk P.G."/>
            <person name="Krulwich T.A."/>
        </authorList>
    </citation>
    <scope>NUCLEOTIDE SEQUENCE [LARGE SCALE GENOMIC DNA]</scope>
    <source>
        <strain evidence="3 4">CC-BB4</strain>
    </source>
</reference>
<organism evidence="3 4">
    <name type="scientific">Pseudolabrys taiwanensis</name>
    <dbReference type="NCBI Taxonomy" id="331696"/>
    <lineage>
        <taxon>Bacteria</taxon>
        <taxon>Pseudomonadati</taxon>
        <taxon>Pseudomonadota</taxon>
        <taxon>Alphaproteobacteria</taxon>
        <taxon>Hyphomicrobiales</taxon>
        <taxon>Xanthobacteraceae</taxon>
        <taxon>Pseudolabrys</taxon>
    </lineage>
</organism>
<protein>
    <recommendedName>
        <fullName evidence="2">DUF6867 domain-containing protein</fullName>
    </recommendedName>
</protein>
<keyword evidence="1" id="KW-1133">Transmembrane helix</keyword>
<dbReference type="Pfam" id="PF21741">
    <property type="entry name" value="DUF6867"/>
    <property type="match status" value="1"/>
</dbReference>
<sequence length="116" mass="13057">MPVLLYEEDSFAVFVLVTLILGGAAGWLTGRAIALTWRRPWQIVLYTLLLGLGIRFIHYSVFGGTLLSAHYYAVDTAICMGFSFLGFRTARVAQMITQYGWINESGGLLRWHRKPS</sequence>
<proteinExistence type="predicted"/>
<feature type="transmembrane region" description="Helical" evidence="1">
    <location>
        <begin position="69"/>
        <end position="87"/>
    </location>
</feature>
<keyword evidence="4" id="KW-1185">Reference proteome</keyword>
<dbReference type="Proteomes" id="UP000254889">
    <property type="component" value="Chromosome"/>
</dbReference>
<keyword evidence="1" id="KW-0472">Membrane</keyword>
<dbReference type="OrthoDB" id="9806174at2"/>
<name>A0A346A3R1_9HYPH</name>
<feature type="transmembrane region" description="Helical" evidence="1">
    <location>
        <begin position="43"/>
        <end position="63"/>
    </location>
</feature>
<gene>
    <name evidence="3" type="ORF">DW352_01465</name>
</gene>
<feature type="domain" description="DUF6867" evidence="2">
    <location>
        <begin position="10"/>
        <end position="114"/>
    </location>
</feature>
<evidence type="ECO:0000259" key="2">
    <source>
        <dbReference type="Pfam" id="PF21741"/>
    </source>
</evidence>
<dbReference type="EMBL" id="CP031417">
    <property type="protein sequence ID" value="AXK83808.1"/>
    <property type="molecule type" value="Genomic_DNA"/>
</dbReference>
<accession>A0A346A3R1</accession>
<dbReference type="InterPro" id="IPR049201">
    <property type="entry name" value="DUF6867"/>
</dbReference>
<dbReference type="AlphaFoldDB" id="A0A346A3R1"/>
<evidence type="ECO:0000313" key="3">
    <source>
        <dbReference type="EMBL" id="AXK83808.1"/>
    </source>
</evidence>
<dbReference type="KEGG" id="ptaw:DW352_01465"/>
<feature type="transmembrane region" description="Helical" evidence="1">
    <location>
        <begin position="12"/>
        <end position="34"/>
    </location>
</feature>
<evidence type="ECO:0000256" key="1">
    <source>
        <dbReference type="SAM" id="Phobius"/>
    </source>
</evidence>
<keyword evidence="1" id="KW-0812">Transmembrane</keyword>